<proteinExistence type="inferred from homology"/>
<keyword evidence="3" id="KW-0732">Signal</keyword>
<dbReference type="Proteomes" id="UP000027100">
    <property type="component" value="Unassembled WGS sequence"/>
</dbReference>
<dbReference type="AlphaFoldDB" id="A0A062VEZ5"/>
<dbReference type="InterPro" id="IPR040239">
    <property type="entry name" value="HcpB-like"/>
</dbReference>
<dbReference type="OrthoDB" id="7615610at2"/>
<evidence type="ECO:0000256" key="3">
    <source>
        <dbReference type="SAM" id="SignalP"/>
    </source>
</evidence>
<dbReference type="eggNOG" id="COG0790">
    <property type="taxonomic scope" value="Bacteria"/>
</dbReference>
<evidence type="ECO:0000313" key="5">
    <source>
        <dbReference type="Proteomes" id="UP000027100"/>
    </source>
</evidence>
<evidence type="ECO:0000256" key="1">
    <source>
        <dbReference type="ARBA" id="ARBA00008486"/>
    </source>
</evidence>
<feature type="signal peptide" evidence="3">
    <location>
        <begin position="1"/>
        <end position="22"/>
    </location>
</feature>
<dbReference type="EMBL" id="ARYM01000008">
    <property type="protein sequence ID" value="KCZ98881.1"/>
    <property type="molecule type" value="Genomic_DNA"/>
</dbReference>
<gene>
    <name evidence="4" type="ORF">HPO_08274</name>
</gene>
<keyword evidence="2" id="KW-0677">Repeat</keyword>
<sequence>MRLLTLAALAATLAFFAAPASAQTESEPACTAGDAEACFYTGAEYAQGIGAPEDKQKAASFFLKSCDMGIPDGCTTTGYFYTNGDGNVPKDVVKGVEYMERACAMGHVDGCDKSIGHRLSATSPAHDFTKAVATAKAACEAGVENPCFWGLYWGWDGNEGKYPAMINMANAGWFAERTCNKYHDEMGCSVAARVYADPGAPTFDAQKGLTYSLIRCDEQNSGGDCRNVAGVYLDIEEYELGALYLRHACNKGHTDSCDRATEWETYNKELAEYEAWMAEIKAMIDTPLAEGRYGDAVSAAINSAGSKSLAERTILATKAAGRMDQVSTTDLYAAALWFQSGPVRAAADAELSARGTGLQGTFGTGTNEPGMADARWKELYGASAPRYTSSSPSFSPPPMKSASQISAETKAKYRYAHCTMSGSNTSAKVCR</sequence>
<dbReference type="PANTHER" id="PTHR13891:SF1">
    <property type="entry name" value="CYTOCHROME C OXIDASE ASSEMBLY FACTOR 7"/>
    <property type="match status" value="1"/>
</dbReference>
<dbReference type="InterPro" id="IPR006597">
    <property type="entry name" value="Sel1-like"/>
</dbReference>
<name>A0A062VEZ5_9PROT</name>
<dbReference type="Gene3D" id="1.25.40.10">
    <property type="entry name" value="Tetratricopeptide repeat domain"/>
    <property type="match status" value="1"/>
</dbReference>
<dbReference type="PATRIC" id="fig|1280954.3.peg.1678"/>
<evidence type="ECO:0000313" key="4">
    <source>
        <dbReference type="EMBL" id="KCZ98881.1"/>
    </source>
</evidence>
<dbReference type="SMART" id="SM00671">
    <property type="entry name" value="SEL1"/>
    <property type="match status" value="2"/>
</dbReference>
<organism evidence="4 5">
    <name type="scientific">Hyphomonas polymorpha PS728</name>
    <dbReference type="NCBI Taxonomy" id="1280954"/>
    <lineage>
        <taxon>Bacteria</taxon>
        <taxon>Pseudomonadati</taxon>
        <taxon>Pseudomonadota</taxon>
        <taxon>Alphaproteobacteria</taxon>
        <taxon>Hyphomonadales</taxon>
        <taxon>Hyphomonadaceae</taxon>
        <taxon>Hyphomonas</taxon>
    </lineage>
</organism>
<dbReference type="Pfam" id="PF08238">
    <property type="entry name" value="Sel1"/>
    <property type="match status" value="2"/>
</dbReference>
<comment type="caution">
    <text evidence="4">The sequence shown here is derived from an EMBL/GenBank/DDBJ whole genome shotgun (WGS) entry which is preliminary data.</text>
</comment>
<comment type="similarity">
    <text evidence="1">Belongs to the hcp beta-lactamase family.</text>
</comment>
<feature type="chain" id="PRO_5039944835" evidence="3">
    <location>
        <begin position="23"/>
        <end position="431"/>
    </location>
</feature>
<protein>
    <submittedName>
        <fullName evidence="4">Beta-lactamase family protein</fullName>
    </submittedName>
</protein>
<keyword evidence="5" id="KW-1185">Reference proteome</keyword>
<dbReference type="RefSeq" id="WP_035596919.1">
    <property type="nucleotide sequence ID" value="NZ_ARYM01000008.1"/>
</dbReference>
<accession>A0A062VEZ5</accession>
<dbReference type="SUPFAM" id="SSF81901">
    <property type="entry name" value="HCP-like"/>
    <property type="match status" value="1"/>
</dbReference>
<reference evidence="4 5" key="1">
    <citation type="journal article" date="2014" name="Antonie Van Leeuwenhoek">
        <title>Hyphomonas beringensis sp. nov. and Hyphomonas chukchiensis sp. nov., isolated from surface seawater of the Bering Sea and Chukchi Sea.</title>
        <authorList>
            <person name="Li C."/>
            <person name="Lai Q."/>
            <person name="Li G."/>
            <person name="Dong C."/>
            <person name="Wang J."/>
            <person name="Liao Y."/>
            <person name="Shao Z."/>
        </authorList>
    </citation>
    <scope>NUCLEOTIDE SEQUENCE [LARGE SCALE GENOMIC DNA]</scope>
    <source>
        <strain evidence="4 5">PS728</strain>
    </source>
</reference>
<dbReference type="STRING" id="1280954.HPO_08274"/>
<dbReference type="PANTHER" id="PTHR13891">
    <property type="entry name" value="CYTOCHROME C OXIDASE ASSEMBLY FACTOR 7"/>
    <property type="match status" value="1"/>
</dbReference>
<dbReference type="InterPro" id="IPR011990">
    <property type="entry name" value="TPR-like_helical_dom_sf"/>
</dbReference>
<evidence type="ECO:0000256" key="2">
    <source>
        <dbReference type="ARBA" id="ARBA00022737"/>
    </source>
</evidence>